<reference evidence="2 3" key="1">
    <citation type="submission" date="2019-06" db="EMBL/GenBank/DDBJ databases">
        <title>Sequencing the genomes of 1000 actinobacteria strains.</title>
        <authorList>
            <person name="Klenk H.-P."/>
        </authorList>
    </citation>
    <scope>NUCLEOTIDE SEQUENCE [LARGE SCALE GENOMIC DNA]</scope>
    <source>
        <strain evidence="2 3">DSM 10596</strain>
    </source>
</reference>
<name>A0A542SME2_9MICO</name>
<comment type="caution">
    <text evidence="2">The sequence shown here is derived from an EMBL/GenBank/DDBJ whole genome shotgun (WGS) entry which is preliminary data.</text>
</comment>
<protein>
    <submittedName>
        <fullName evidence="2">Uncharacterized protein</fullName>
    </submittedName>
</protein>
<dbReference type="RefSeq" id="WP_142111101.1">
    <property type="nucleotide sequence ID" value="NZ_BAAATB010000008.1"/>
</dbReference>
<feature type="transmembrane region" description="Helical" evidence="1">
    <location>
        <begin position="204"/>
        <end position="226"/>
    </location>
</feature>
<keyword evidence="1" id="KW-0472">Membrane</keyword>
<evidence type="ECO:0000256" key="1">
    <source>
        <dbReference type="SAM" id="Phobius"/>
    </source>
</evidence>
<accession>A0A542SME2</accession>
<evidence type="ECO:0000313" key="3">
    <source>
        <dbReference type="Proteomes" id="UP000316181"/>
    </source>
</evidence>
<feature type="transmembrane region" description="Helical" evidence="1">
    <location>
        <begin position="135"/>
        <end position="160"/>
    </location>
</feature>
<keyword evidence="3" id="KW-1185">Reference proteome</keyword>
<feature type="transmembrane region" description="Helical" evidence="1">
    <location>
        <begin position="37"/>
        <end position="57"/>
    </location>
</feature>
<dbReference type="Proteomes" id="UP000316181">
    <property type="component" value="Unassembled WGS sequence"/>
</dbReference>
<proteinExistence type="predicted"/>
<feature type="transmembrane region" description="Helical" evidence="1">
    <location>
        <begin position="107"/>
        <end position="123"/>
    </location>
</feature>
<evidence type="ECO:0000313" key="2">
    <source>
        <dbReference type="EMBL" id="TQK75738.1"/>
    </source>
</evidence>
<dbReference type="EMBL" id="VFNV01000001">
    <property type="protein sequence ID" value="TQK75738.1"/>
    <property type="molecule type" value="Genomic_DNA"/>
</dbReference>
<keyword evidence="1" id="KW-1133">Transmembrane helix</keyword>
<feature type="transmembrane region" description="Helical" evidence="1">
    <location>
        <begin position="348"/>
        <end position="366"/>
    </location>
</feature>
<feature type="transmembrane region" description="Helical" evidence="1">
    <location>
        <begin position="315"/>
        <end position="336"/>
    </location>
</feature>
<keyword evidence="1" id="KW-0812">Transmembrane</keyword>
<organism evidence="2 3">
    <name type="scientific">Rarobacter incanus</name>
    <dbReference type="NCBI Taxonomy" id="153494"/>
    <lineage>
        <taxon>Bacteria</taxon>
        <taxon>Bacillati</taxon>
        <taxon>Actinomycetota</taxon>
        <taxon>Actinomycetes</taxon>
        <taxon>Micrococcales</taxon>
        <taxon>Rarobacteraceae</taxon>
        <taxon>Rarobacter</taxon>
    </lineage>
</organism>
<feature type="transmembrane region" description="Helical" evidence="1">
    <location>
        <begin position="78"/>
        <end position="101"/>
    </location>
</feature>
<dbReference type="AlphaFoldDB" id="A0A542SME2"/>
<feature type="transmembrane region" description="Helical" evidence="1">
    <location>
        <begin position="274"/>
        <end position="295"/>
    </location>
</feature>
<feature type="transmembrane region" description="Helical" evidence="1">
    <location>
        <begin position="246"/>
        <end position="262"/>
    </location>
</feature>
<gene>
    <name evidence="2" type="ORF">FB389_0372</name>
</gene>
<feature type="transmembrane region" description="Helical" evidence="1">
    <location>
        <begin position="166"/>
        <end position="183"/>
    </location>
</feature>
<sequence>MKHRKSYNLLFSQVASSLGSFGFLALAGRALDLNELGLIGVFFAWFYFTSGIQRSITSEIFIPRLQSGTVGAVESTHLCSLSTSLLIALVSSMLFATYGAVFWSLDANSTCLALISLLVWLFYDAQRAFRVGESSYSLLLFGEVTFSASLIIGGLFLVWFKAGVNLFFGAIIVSAAFASMAIGPRLRFRGWMKSIARDGALKRAYLLDFLLGSGGQQLVIVCATWFVSSQDVGSLRLVMTELGPQSFLLSAGGPLLLSLNAKRLRTDFLYGFRIAFFEAIALAAVFGAYSLILNLSPDRYVRIVFGENAIQGGPYMVWLTLGGVMSIVALAATVALRVYEVSSAIIKLRIIAVISLPVGIALTAIFGARFIAITIFVSAASYCLSAFALVHWKLRFVGR</sequence>
<feature type="transmembrane region" description="Helical" evidence="1">
    <location>
        <begin position="372"/>
        <end position="392"/>
    </location>
</feature>